<evidence type="ECO:0000313" key="1">
    <source>
        <dbReference type="EMBL" id="PDO10635.1"/>
    </source>
</evidence>
<dbReference type="InterPro" id="IPR000150">
    <property type="entry name" value="Cof"/>
</dbReference>
<accession>A0A2A6E0X3</accession>
<dbReference type="GO" id="GO:0000287">
    <property type="term" value="F:magnesium ion binding"/>
    <property type="evidence" value="ECO:0007669"/>
    <property type="project" value="TreeGrafter"/>
</dbReference>
<dbReference type="NCBIfam" id="TIGR00099">
    <property type="entry name" value="Cof-subfamily"/>
    <property type="match status" value="1"/>
</dbReference>
<dbReference type="NCBIfam" id="TIGR01484">
    <property type="entry name" value="HAD-SF-IIB"/>
    <property type="match status" value="1"/>
</dbReference>
<dbReference type="InterPro" id="IPR006379">
    <property type="entry name" value="HAD-SF_hydro_IIB"/>
</dbReference>
<dbReference type="PANTHER" id="PTHR10000:SF8">
    <property type="entry name" value="HAD SUPERFAMILY HYDROLASE-LIKE, TYPE 3"/>
    <property type="match status" value="1"/>
</dbReference>
<organism evidence="1 2">
    <name type="scientific">Candidatus Reconcilbacillus cellulovorans</name>
    <dbReference type="NCBI Taxonomy" id="1906605"/>
    <lineage>
        <taxon>Bacteria</taxon>
        <taxon>Bacillati</taxon>
        <taxon>Bacillota</taxon>
        <taxon>Bacilli</taxon>
        <taxon>Bacillales</taxon>
        <taxon>Paenibacillaceae</taxon>
        <taxon>Candidatus Reconcilbacillus</taxon>
    </lineage>
</organism>
<dbReference type="SFLD" id="SFLDG01140">
    <property type="entry name" value="C2.B:_Phosphomannomutase_and_P"/>
    <property type="match status" value="1"/>
</dbReference>
<comment type="caution">
    <text evidence="1">The sequence shown here is derived from an EMBL/GenBank/DDBJ whole genome shotgun (WGS) entry which is preliminary data.</text>
</comment>
<dbReference type="CDD" id="cd07516">
    <property type="entry name" value="HAD_Pase"/>
    <property type="match status" value="1"/>
</dbReference>
<evidence type="ECO:0008006" key="3">
    <source>
        <dbReference type="Google" id="ProtNLM"/>
    </source>
</evidence>
<dbReference type="InterPro" id="IPR023214">
    <property type="entry name" value="HAD_sf"/>
</dbReference>
<dbReference type="Gene3D" id="3.40.50.1000">
    <property type="entry name" value="HAD superfamily/HAD-like"/>
    <property type="match status" value="1"/>
</dbReference>
<dbReference type="SUPFAM" id="SSF56784">
    <property type="entry name" value="HAD-like"/>
    <property type="match status" value="1"/>
</dbReference>
<protein>
    <recommendedName>
        <fullName evidence="3">Hydrolase Cof</fullName>
    </recommendedName>
</protein>
<dbReference type="AlphaFoldDB" id="A0A2A6E0X3"/>
<reference evidence="1 2" key="1">
    <citation type="submission" date="2016-12" db="EMBL/GenBank/DDBJ databases">
        <title>Candidatus Reconcilibacillus cellulovorans genome.</title>
        <authorList>
            <person name="Kolinko S."/>
            <person name="Wu Y.-W."/>
            <person name="Tachea F."/>
            <person name="Denzel E."/>
            <person name="Hiras J."/>
            <person name="Baecker N."/>
            <person name="Chan L.J."/>
            <person name="Eichorst S.A."/>
            <person name="Frey D."/>
            <person name="Adams P.D."/>
            <person name="Pray T."/>
            <person name="Tanjore D."/>
            <person name="Petzold C.J."/>
            <person name="Gladden J.M."/>
            <person name="Simmons B.A."/>
            <person name="Singer S.W."/>
        </authorList>
    </citation>
    <scope>NUCLEOTIDE SEQUENCE [LARGE SCALE GENOMIC DNA]</scope>
    <source>
        <strain evidence="1">JTherm</strain>
    </source>
</reference>
<dbReference type="InterPro" id="IPR036412">
    <property type="entry name" value="HAD-like_sf"/>
</dbReference>
<dbReference type="SFLD" id="SFLDS00003">
    <property type="entry name" value="Haloacid_Dehalogenase"/>
    <property type="match status" value="1"/>
</dbReference>
<sequence length="273" mass="29804">MTLGRYRVVVTDVDGTLVDDRQNISDANLEAIRKFQERGGLVTLATGRVEDSARPFVRALGIKIPVILYNGAKIFDFKSETCRFESRLEPFVAETVLAAVRSFGLDAVFYADGAAGVLKRSAVIEAYERKDGIRCRELGPDAERFVRRSVKILVIDETGGFSTIEDALQDVREHCSIVRSEPTYLEVLPKGVSKGNALIKLSEMLGVPLQAVIAVGDQLNDLDMIRLAGLGVAVGNAHQEVKRAADVVVRSHLEDAIADIIERYALGGEDFGV</sequence>
<dbReference type="GO" id="GO:0016791">
    <property type="term" value="F:phosphatase activity"/>
    <property type="evidence" value="ECO:0007669"/>
    <property type="project" value="UniProtKB-ARBA"/>
</dbReference>
<dbReference type="GO" id="GO:0005829">
    <property type="term" value="C:cytosol"/>
    <property type="evidence" value="ECO:0007669"/>
    <property type="project" value="TreeGrafter"/>
</dbReference>
<dbReference type="Pfam" id="PF08282">
    <property type="entry name" value="Hydrolase_3"/>
    <property type="match status" value="1"/>
</dbReference>
<dbReference type="EMBL" id="MOXJ01000011">
    <property type="protein sequence ID" value="PDO10635.1"/>
    <property type="molecule type" value="Genomic_DNA"/>
</dbReference>
<proteinExistence type="predicted"/>
<dbReference type="Proteomes" id="UP000243688">
    <property type="component" value="Unassembled WGS sequence"/>
</dbReference>
<evidence type="ECO:0000313" key="2">
    <source>
        <dbReference type="Proteomes" id="UP000243688"/>
    </source>
</evidence>
<dbReference type="PANTHER" id="PTHR10000">
    <property type="entry name" value="PHOSPHOSERINE PHOSPHATASE"/>
    <property type="match status" value="1"/>
</dbReference>
<name>A0A2A6E0X3_9BACL</name>
<gene>
    <name evidence="1" type="ORF">BLM47_05925</name>
</gene>
<dbReference type="Gene3D" id="3.30.1240.10">
    <property type="match status" value="1"/>
</dbReference>